<keyword evidence="2" id="KW-0732">Signal</keyword>
<dbReference type="GO" id="GO:0016788">
    <property type="term" value="F:hydrolase activity, acting on ester bonds"/>
    <property type="evidence" value="ECO:0007669"/>
    <property type="project" value="UniProtKB-ARBA"/>
</dbReference>
<evidence type="ECO:0000313" key="4">
    <source>
        <dbReference type="EMBL" id="MBO0933754.1"/>
    </source>
</evidence>
<keyword evidence="1" id="KW-0378">Hydrolase</keyword>
<evidence type="ECO:0000313" key="5">
    <source>
        <dbReference type="Proteomes" id="UP000664795"/>
    </source>
</evidence>
<dbReference type="PANTHER" id="PTHR31988:SF19">
    <property type="entry name" value="9-O-ACETYL-N-ACETYLNEURAMINIC ACID DEACETYLASE-RELATED"/>
    <property type="match status" value="1"/>
</dbReference>
<keyword evidence="5" id="KW-1185">Reference proteome</keyword>
<protein>
    <recommendedName>
        <fullName evidence="3">Sialate O-acetylesterase domain-containing protein</fullName>
    </recommendedName>
</protein>
<evidence type="ECO:0000256" key="1">
    <source>
        <dbReference type="ARBA" id="ARBA00022801"/>
    </source>
</evidence>
<accession>A0A939G7R1</accession>
<evidence type="ECO:0000259" key="3">
    <source>
        <dbReference type="Pfam" id="PF03629"/>
    </source>
</evidence>
<dbReference type="InterPro" id="IPR005181">
    <property type="entry name" value="SASA"/>
</dbReference>
<feature type="chain" id="PRO_5036775112" description="Sialate O-acetylesterase domain-containing protein" evidence="2">
    <location>
        <begin position="20"/>
        <end position="838"/>
    </location>
</feature>
<dbReference type="InterPro" id="IPR013783">
    <property type="entry name" value="Ig-like_fold"/>
</dbReference>
<dbReference type="PANTHER" id="PTHR31988">
    <property type="entry name" value="ESTERASE, PUTATIVE (DUF303)-RELATED"/>
    <property type="match status" value="1"/>
</dbReference>
<dbReference type="Proteomes" id="UP000664795">
    <property type="component" value="Unassembled WGS sequence"/>
</dbReference>
<dbReference type="SUPFAM" id="SSF48726">
    <property type="entry name" value="Immunoglobulin"/>
    <property type="match status" value="1"/>
</dbReference>
<dbReference type="AlphaFoldDB" id="A0A939G7R1"/>
<dbReference type="RefSeq" id="WP_207337718.1">
    <property type="nucleotide sequence ID" value="NZ_JAFMYU010000022.1"/>
</dbReference>
<dbReference type="Gene3D" id="3.40.50.1110">
    <property type="entry name" value="SGNH hydrolase"/>
    <property type="match status" value="1"/>
</dbReference>
<dbReference type="Pfam" id="PF03629">
    <property type="entry name" value="SASA"/>
    <property type="match status" value="1"/>
</dbReference>
<organism evidence="4 5">
    <name type="scientific">Fibrella aquatilis</name>
    <dbReference type="NCBI Taxonomy" id="2817059"/>
    <lineage>
        <taxon>Bacteria</taxon>
        <taxon>Pseudomonadati</taxon>
        <taxon>Bacteroidota</taxon>
        <taxon>Cytophagia</taxon>
        <taxon>Cytophagales</taxon>
        <taxon>Spirosomataceae</taxon>
        <taxon>Fibrella</taxon>
    </lineage>
</organism>
<gene>
    <name evidence="4" type="ORF">J2I48_22290</name>
</gene>
<dbReference type="EMBL" id="JAFMYU010000022">
    <property type="protein sequence ID" value="MBO0933754.1"/>
    <property type="molecule type" value="Genomic_DNA"/>
</dbReference>
<name>A0A939G7R1_9BACT</name>
<dbReference type="InterPro" id="IPR036514">
    <property type="entry name" value="SGNH_hydro_sf"/>
</dbReference>
<proteinExistence type="predicted"/>
<feature type="signal peptide" evidence="2">
    <location>
        <begin position="1"/>
        <end position="19"/>
    </location>
</feature>
<dbReference type="SUPFAM" id="SSF52266">
    <property type="entry name" value="SGNH hydrolase"/>
    <property type="match status" value="1"/>
</dbReference>
<evidence type="ECO:0000256" key="2">
    <source>
        <dbReference type="SAM" id="SignalP"/>
    </source>
</evidence>
<dbReference type="InterPro" id="IPR052940">
    <property type="entry name" value="Carb_Esterase_6"/>
</dbReference>
<reference evidence="4 5" key="1">
    <citation type="submission" date="2021-03" db="EMBL/GenBank/DDBJ databases">
        <title>Fibrella sp. HMF5036 genome sequencing and assembly.</title>
        <authorList>
            <person name="Kang H."/>
            <person name="Kim H."/>
            <person name="Bae S."/>
            <person name="Joh K."/>
        </authorList>
    </citation>
    <scope>NUCLEOTIDE SEQUENCE [LARGE SCALE GENOMIC DNA]</scope>
    <source>
        <strain evidence="4 5">HMF5036</strain>
    </source>
</reference>
<dbReference type="InterPro" id="IPR036179">
    <property type="entry name" value="Ig-like_dom_sf"/>
</dbReference>
<sequence length="838" mass="90137">MKLLYIGVFYVSMLSPVFGQPLASFQTLPYERQLYARDGTSRATVLIEGSVTDPAIVRVACFMTRAGKPDQQQRVTISDTRTFRFDPTIRAERAEYGVSLYAYRATGDSVLLAERKRLLCGDVFVIYGQSNAIGLGGLDQSSINDQYMRQCGYAYGATDIPSAMQWYPANQPYGAVGAFGLYMAEAIMAVTNIPICLINGAEGGASANQLNDRNANSPTDLTTFYGRMLYRTRWAGYQGQVKAIFFKQGEAEAGSSALGYQSSFDRLYQNLRKDYGTAPRMYVSQINIMARGQDNAGELRDFQRRLKQIYPSGLENIATVGTQGYDGIHYSLEGNAQIAREQARQVLRDLYGQADTIQVNSPNVRKVIQNSQHDTLTLVFEPEMQLVWTADSVQDHGNGRYARLLADVFYPDNQTGRISTGRAVGNRVQLVLRQPGPVQTLTYLPPFFSDAKNGFYDGPVLKNTRGMRAFSFDKVAVVRALPAITNLSLLSNTATREISLSWTGSTTAATEVVLERATAGVTPFVPIATLPASSTTYREKPPASALGQYQYRLRLVSPVSESELSNVVAGQLPVICSLSVSLGSSSTLAIGATASISATVTGALPATDGVLLRWAGEGVAGNQTNPLAISGLLPSSTNVYTVTAMQGVCSATATTTVTVQTPCALSVAIAGAQLIPFGETLSLSAVVTGTQLGMGPLTARWSGPAGYTATGTTLTQTALTPNLSGPYSLTVEQGRCLATATAAVVIEQPLAMETPADTIRVGPNPLRVGQPLWLLLPRGTATTPLQLTIWTLTGQRVLTSTVLPTTQTELPTASLRPGLYLLNIASTTHLLWQRLLVE</sequence>
<feature type="domain" description="Sialate O-acetylesterase" evidence="3">
    <location>
        <begin position="122"/>
        <end position="347"/>
    </location>
</feature>
<dbReference type="Gene3D" id="2.60.40.10">
    <property type="entry name" value="Immunoglobulins"/>
    <property type="match status" value="2"/>
</dbReference>
<comment type="caution">
    <text evidence="4">The sequence shown here is derived from an EMBL/GenBank/DDBJ whole genome shotgun (WGS) entry which is preliminary data.</text>
</comment>